<comment type="similarity">
    <text evidence="2">Belongs to the ABC-2 integral membrane protein family.</text>
</comment>
<dbReference type="EMBL" id="DVIU01000117">
    <property type="protein sequence ID" value="HIS36138.1"/>
    <property type="molecule type" value="Genomic_DNA"/>
</dbReference>
<protein>
    <submittedName>
        <fullName evidence="10">ABC transporter permease</fullName>
    </submittedName>
</protein>
<gene>
    <name evidence="10" type="ORF">IAC10_05850</name>
</gene>
<dbReference type="Gene3D" id="3.40.1710.10">
    <property type="entry name" value="abc type-2 transporter like domain"/>
    <property type="match status" value="1"/>
</dbReference>
<dbReference type="PROSITE" id="PS51012">
    <property type="entry name" value="ABC_TM2"/>
    <property type="match status" value="1"/>
</dbReference>
<proteinExistence type="inferred from homology"/>
<evidence type="ECO:0000313" key="11">
    <source>
        <dbReference type="Proteomes" id="UP000823928"/>
    </source>
</evidence>
<feature type="transmembrane region" description="Helical" evidence="8">
    <location>
        <begin position="340"/>
        <end position="358"/>
    </location>
</feature>
<dbReference type="PANTHER" id="PTHR30294:SF44">
    <property type="entry name" value="MULTIDRUG ABC TRANSPORTER PERMEASE YBHR-RELATED"/>
    <property type="match status" value="1"/>
</dbReference>
<accession>A0A9D1JMP9</accession>
<dbReference type="Pfam" id="PF12698">
    <property type="entry name" value="ABC2_membrane_3"/>
    <property type="match status" value="1"/>
</dbReference>
<evidence type="ECO:0000259" key="9">
    <source>
        <dbReference type="PROSITE" id="PS51012"/>
    </source>
</evidence>
<dbReference type="InterPro" id="IPR047817">
    <property type="entry name" value="ABC2_TM_bact-type"/>
</dbReference>
<dbReference type="InterPro" id="IPR013525">
    <property type="entry name" value="ABC2_TM"/>
</dbReference>
<evidence type="ECO:0000256" key="3">
    <source>
        <dbReference type="ARBA" id="ARBA00022448"/>
    </source>
</evidence>
<dbReference type="Proteomes" id="UP000823928">
    <property type="component" value="Unassembled WGS sequence"/>
</dbReference>
<keyword evidence="7 8" id="KW-0472">Membrane</keyword>
<evidence type="ECO:0000256" key="5">
    <source>
        <dbReference type="ARBA" id="ARBA00022692"/>
    </source>
</evidence>
<keyword evidence="4" id="KW-1003">Cell membrane</keyword>
<reference evidence="10" key="2">
    <citation type="journal article" date="2021" name="PeerJ">
        <title>Extensive microbial diversity within the chicken gut microbiome revealed by metagenomics and culture.</title>
        <authorList>
            <person name="Gilroy R."/>
            <person name="Ravi A."/>
            <person name="Getino M."/>
            <person name="Pursley I."/>
            <person name="Horton D.L."/>
            <person name="Alikhan N.F."/>
            <person name="Baker D."/>
            <person name="Gharbi K."/>
            <person name="Hall N."/>
            <person name="Watson M."/>
            <person name="Adriaenssens E.M."/>
            <person name="Foster-Nyarko E."/>
            <person name="Jarju S."/>
            <person name="Secka A."/>
            <person name="Antonio M."/>
            <person name="Oren A."/>
            <person name="Chaudhuri R.R."/>
            <person name="La Ragione R."/>
            <person name="Hildebrand F."/>
            <person name="Pallen M.J."/>
        </authorList>
    </citation>
    <scope>NUCLEOTIDE SEQUENCE</scope>
    <source>
        <strain evidence="10">6276</strain>
    </source>
</reference>
<comment type="subcellular location">
    <subcellularLocation>
        <location evidence="1">Cell membrane</location>
        <topology evidence="1">Multi-pass membrane protein</topology>
    </subcellularLocation>
</comment>
<reference evidence="10" key="1">
    <citation type="submission" date="2020-10" db="EMBL/GenBank/DDBJ databases">
        <authorList>
            <person name="Gilroy R."/>
        </authorList>
    </citation>
    <scope>NUCLEOTIDE SEQUENCE</scope>
    <source>
        <strain evidence="10">6276</strain>
    </source>
</reference>
<feature type="transmembrane region" description="Helical" evidence="8">
    <location>
        <begin position="170"/>
        <end position="192"/>
    </location>
</feature>
<evidence type="ECO:0000256" key="6">
    <source>
        <dbReference type="ARBA" id="ARBA00022989"/>
    </source>
</evidence>
<feature type="transmembrane region" description="Helical" evidence="8">
    <location>
        <begin position="283"/>
        <end position="301"/>
    </location>
</feature>
<comment type="caution">
    <text evidence="10">The sequence shown here is derived from an EMBL/GenBank/DDBJ whole genome shotgun (WGS) entry which is preliminary data.</text>
</comment>
<evidence type="ECO:0000256" key="4">
    <source>
        <dbReference type="ARBA" id="ARBA00022475"/>
    </source>
</evidence>
<dbReference type="GO" id="GO:0005886">
    <property type="term" value="C:plasma membrane"/>
    <property type="evidence" value="ECO:0007669"/>
    <property type="project" value="UniProtKB-SubCell"/>
</dbReference>
<sequence length="367" mass="41536">MLRRIWSLIKKEFLTIWKDPKSRSLIIIPPLLQLFVFANAITMEIKNIDFAVLDRSQSVESRELISRFENSVWFRKIIYLNNEKDVKHYIETQKVQGAIEISNDFASAIHAQKPVTVQIIVDGRQTNTASIINNYASQIISDYSNELSPPERGAIVNTSIRNWFNPNLEYLWFLLVSLITMLALMISVLLTAMSIARERELGTFDQLIVSPLTSFEILVGKTVPPLCIALILTLFMTFISVTVFKIPFVGSLFWFLVSTFTALLSIVGVGLFISSLCKTQQQAILGVFTFQMPAVLLSGFVSPVEDMPAFFQFIDIFNPVKYFMILSKGIFLKGMAVPDIISNLIPLILIALFTLTLAGRTFKRKLD</sequence>
<evidence type="ECO:0000256" key="8">
    <source>
        <dbReference type="SAM" id="Phobius"/>
    </source>
</evidence>
<keyword evidence="6 8" id="KW-1133">Transmembrane helix</keyword>
<dbReference type="AlphaFoldDB" id="A0A9D1JMP9"/>
<evidence type="ECO:0000256" key="1">
    <source>
        <dbReference type="ARBA" id="ARBA00004651"/>
    </source>
</evidence>
<organism evidence="10 11">
    <name type="scientific">Candidatus Scatousia excrementigallinarum</name>
    <dbReference type="NCBI Taxonomy" id="2840935"/>
    <lineage>
        <taxon>Bacteria</taxon>
        <taxon>Candidatus Scatousia</taxon>
    </lineage>
</organism>
<name>A0A9D1JMP9_9BACT</name>
<dbReference type="PANTHER" id="PTHR30294">
    <property type="entry name" value="MEMBRANE COMPONENT OF ABC TRANSPORTER YHHJ-RELATED"/>
    <property type="match status" value="1"/>
</dbReference>
<feature type="transmembrane region" description="Helical" evidence="8">
    <location>
        <begin position="252"/>
        <end position="276"/>
    </location>
</feature>
<dbReference type="InterPro" id="IPR051449">
    <property type="entry name" value="ABC-2_transporter_component"/>
</dbReference>
<evidence type="ECO:0000256" key="7">
    <source>
        <dbReference type="ARBA" id="ARBA00023136"/>
    </source>
</evidence>
<keyword evidence="3" id="KW-0813">Transport</keyword>
<dbReference type="GO" id="GO:0140359">
    <property type="term" value="F:ABC-type transporter activity"/>
    <property type="evidence" value="ECO:0007669"/>
    <property type="project" value="InterPro"/>
</dbReference>
<evidence type="ECO:0000256" key="2">
    <source>
        <dbReference type="ARBA" id="ARBA00007783"/>
    </source>
</evidence>
<evidence type="ECO:0000313" key="10">
    <source>
        <dbReference type="EMBL" id="HIS36138.1"/>
    </source>
</evidence>
<keyword evidence="5 8" id="KW-0812">Transmembrane</keyword>
<feature type="domain" description="ABC transmembrane type-2" evidence="9">
    <location>
        <begin position="140"/>
        <end position="365"/>
    </location>
</feature>
<feature type="transmembrane region" description="Helical" evidence="8">
    <location>
        <begin position="226"/>
        <end position="246"/>
    </location>
</feature>